<comment type="similarity">
    <text evidence="1">Belongs to the methyltransferase superfamily.</text>
</comment>
<dbReference type="CDD" id="cd02440">
    <property type="entry name" value="AdoMet_MTases"/>
    <property type="match status" value="1"/>
</dbReference>
<accession>A0A9W6H5X5</accession>
<dbReference type="GO" id="GO:0032259">
    <property type="term" value="P:methylation"/>
    <property type="evidence" value="ECO:0007669"/>
    <property type="project" value="UniProtKB-KW"/>
</dbReference>
<keyword evidence="3" id="KW-0808">Transferase</keyword>
<dbReference type="InterPro" id="IPR051052">
    <property type="entry name" value="Diverse_substrate_MTase"/>
</dbReference>
<evidence type="ECO:0000256" key="2">
    <source>
        <dbReference type="ARBA" id="ARBA00022603"/>
    </source>
</evidence>
<evidence type="ECO:0000313" key="5">
    <source>
        <dbReference type="EMBL" id="GLJ74479.1"/>
    </source>
</evidence>
<evidence type="ECO:0000259" key="4">
    <source>
        <dbReference type="Pfam" id="PF08241"/>
    </source>
</evidence>
<comment type="caution">
    <text evidence="5">The sequence shown here is derived from an EMBL/GenBank/DDBJ whole genome shotgun (WGS) entry which is preliminary data.</text>
</comment>
<dbReference type="EMBL" id="BSEN01000001">
    <property type="protein sequence ID" value="GLJ74479.1"/>
    <property type="molecule type" value="Genomic_DNA"/>
</dbReference>
<dbReference type="Proteomes" id="UP001142372">
    <property type="component" value="Unassembled WGS sequence"/>
</dbReference>
<sequence length="248" mass="26846">MRERNDKDAHARSFDKAADVYEAARPGYPAEAVAWLLEGVSGPVLDLGAGTGKLTRSVLDRGFDAVAVDPSPAMLGVLAEALPEVDTRVGSGERIPLDDASVGAVVAGQAWHWVDPAVAVPEVARVLRPGGTLGLVWNFRDESVDWVRELGQLMQTETAYASDEAPPVVGPPFAEIERHDVRWVQPMTVDGMLDLARSRSYFITKDADTQAAVIASLRRLASEHPDLAGRDVFELPYVTECYRARLGA</sequence>
<proteinExistence type="inferred from homology"/>
<feature type="domain" description="Methyltransferase type 11" evidence="4">
    <location>
        <begin position="45"/>
        <end position="133"/>
    </location>
</feature>
<organism evidence="5 6">
    <name type="scientific">Leifsonia poae</name>
    <dbReference type="NCBI Taxonomy" id="110933"/>
    <lineage>
        <taxon>Bacteria</taxon>
        <taxon>Bacillati</taxon>
        <taxon>Actinomycetota</taxon>
        <taxon>Actinomycetes</taxon>
        <taxon>Micrococcales</taxon>
        <taxon>Microbacteriaceae</taxon>
        <taxon>Leifsonia</taxon>
    </lineage>
</organism>
<name>A0A9W6H5X5_9MICO</name>
<evidence type="ECO:0000256" key="1">
    <source>
        <dbReference type="ARBA" id="ARBA00008361"/>
    </source>
</evidence>
<evidence type="ECO:0000313" key="6">
    <source>
        <dbReference type="Proteomes" id="UP001142372"/>
    </source>
</evidence>
<keyword evidence="2 5" id="KW-0489">Methyltransferase</keyword>
<dbReference type="Pfam" id="PF08241">
    <property type="entry name" value="Methyltransf_11"/>
    <property type="match status" value="1"/>
</dbReference>
<reference evidence="5" key="1">
    <citation type="journal article" date="2014" name="Int. J. Syst. Evol. Microbiol.">
        <title>Complete genome sequence of Corynebacterium casei LMG S-19264T (=DSM 44701T), isolated from a smear-ripened cheese.</title>
        <authorList>
            <consortium name="US DOE Joint Genome Institute (JGI-PGF)"/>
            <person name="Walter F."/>
            <person name="Albersmeier A."/>
            <person name="Kalinowski J."/>
            <person name="Ruckert C."/>
        </authorList>
    </citation>
    <scope>NUCLEOTIDE SEQUENCE</scope>
    <source>
        <strain evidence="5">VKM Ac-1401</strain>
    </source>
</reference>
<dbReference type="GO" id="GO:0008757">
    <property type="term" value="F:S-adenosylmethionine-dependent methyltransferase activity"/>
    <property type="evidence" value="ECO:0007669"/>
    <property type="project" value="InterPro"/>
</dbReference>
<dbReference type="RefSeq" id="WP_271175193.1">
    <property type="nucleotide sequence ID" value="NZ_BAAAJO010000001.1"/>
</dbReference>
<dbReference type="PANTHER" id="PTHR44942:SF4">
    <property type="entry name" value="METHYLTRANSFERASE TYPE 11 DOMAIN-CONTAINING PROTEIN"/>
    <property type="match status" value="1"/>
</dbReference>
<keyword evidence="6" id="KW-1185">Reference proteome</keyword>
<dbReference type="PANTHER" id="PTHR44942">
    <property type="entry name" value="METHYLTRANSF_11 DOMAIN-CONTAINING PROTEIN"/>
    <property type="match status" value="1"/>
</dbReference>
<evidence type="ECO:0000256" key="3">
    <source>
        <dbReference type="ARBA" id="ARBA00022679"/>
    </source>
</evidence>
<dbReference type="SUPFAM" id="SSF53335">
    <property type="entry name" value="S-adenosyl-L-methionine-dependent methyltransferases"/>
    <property type="match status" value="1"/>
</dbReference>
<dbReference type="AlphaFoldDB" id="A0A9W6H5X5"/>
<dbReference type="InterPro" id="IPR029063">
    <property type="entry name" value="SAM-dependent_MTases_sf"/>
</dbReference>
<dbReference type="InterPro" id="IPR013216">
    <property type="entry name" value="Methyltransf_11"/>
</dbReference>
<protein>
    <submittedName>
        <fullName evidence="5">Methyltransferase</fullName>
    </submittedName>
</protein>
<reference evidence="5" key="2">
    <citation type="submission" date="2023-01" db="EMBL/GenBank/DDBJ databases">
        <authorList>
            <person name="Sun Q."/>
            <person name="Evtushenko L."/>
        </authorList>
    </citation>
    <scope>NUCLEOTIDE SEQUENCE</scope>
    <source>
        <strain evidence="5">VKM Ac-1401</strain>
    </source>
</reference>
<dbReference type="Gene3D" id="3.40.50.150">
    <property type="entry name" value="Vaccinia Virus protein VP39"/>
    <property type="match status" value="1"/>
</dbReference>
<gene>
    <name evidence="5" type="ORF">GCM10017584_00520</name>
</gene>